<accession>A0A131YJ56</accession>
<proteinExistence type="inferred from homology"/>
<dbReference type="SUPFAM" id="SSF52540">
    <property type="entry name" value="P-loop containing nucleoside triphosphate hydrolases"/>
    <property type="match status" value="1"/>
</dbReference>
<protein>
    <submittedName>
        <fullName evidence="4">Sulfotransferase</fullName>
    </submittedName>
</protein>
<dbReference type="InterPro" id="IPR000863">
    <property type="entry name" value="Sulfotransferase_dom"/>
</dbReference>
<dbReference type="AlphaFoldDB" id="A0A131YJ56"/>
<feature type="domain" description="Sulfotransferase" evidence="3">
    <location>
        <begin position="33"/>
        <end position="301"/>
    </location>
</feature>
<dbReference type="Pfam" id="PF00685">
    <property type="entry name" value="Sulfotransfer_1"/>
    <property type="match status" value="1"/>
</dbReference>
<evidence type="ECO:0000313" key="4">
    <source>
        <dbReference type="EMBL" id="JAP79289.1"/>
    </source>
</evidence>
<dbReference type="EMBL" id="GEDV01009268">
    <property type="protein sequence ID" value="JAP79289.1"/>
    <property type="molecule type" value="Transcribed_RNA"/>
</dbReference>
<dbReference type="GO" id="GO:0008146">
    <property type="term" value="F:sulfotransferase activity"/>
    <property type="evidence" value="ECO:0007669"/>
    <property type="project" value="InterPro"/>
</dbReference>
<dbReference type="Gene3D" id="3.40.50.300">
    <property type="entry name" value="P-loop containing nucleotide triphosphate hydrolases"/>
    <property type="match status" value="1"/>
</dbReference>
<reference evidence="4" key="1">
    <citation type="journal article" date="2016" name="Ticks Tick Borne Dis.">
        <title>De novo assembly and annotation of the salivary gland transcriptome of Rhipicephalus appendiculatus male and female ticks during blood feeding.</title>
        <authorList>
            <person name="de Castro M.H."/>
            <person name="de Klerk D."/>
            <person name="Pienaar R."/>
            <person name="Latif A.A."/>
            <person name="Rees D.J."/>
            <person name="Mans B.J."/>
        </authorList>
    </citation>
    <scope>NUCLEOTIDE SEQUENCE</scope>
    <source>
        <tissue evidence="4">Salivary glands</tissue>
    </source>
</reference>
<keyword evidence="2 4" id="KW-0808">Transferase</keyword>
<evidence type="ECO:0000256" key="2">
    <source>
        <dbReference type="ARBA" id="ARBA00022679"/>
    </source>
</evidence>
<sequence length="313" mass="36558">MDVENYRYVDGLWMHKFLLEDILRSAFSYQPRPDDVFVATYPKCGTTWTQYLILSILNKGDPPKTYIDFMLASPFLEMMGAEAAERMVRPGVLKIHLPFNKTPYTEPAKYIYVARNPYDVCVSFYYHTKAFTPKTVNDVSFATFHKLFISGKLSWGDYFDHLLSWYEQRNRPNVLFLTYEQAKKDTAQWALKIADFLGREYGEELRKEPDLLRKVLEACSLENMKCVFNDSVPNMIRDLLNLPPEKALKSVEAYRNLDLPREMHESEGFIRKGIVGDWRTHFTPEQIANTKAWIEEKTKGTDVMQLWSDIGLP</sequence>
<dbReference type="PANTHER" id="PTHR11783">
    <property type="entry name" value="SULFOTRANSFERASE SULT"/>
    <property type="match status" value="1"/>
</dbReference>
<dbReference type="InterPro" id="IPR027417">
    <property type="entry name" value="P-loop_NTPase"/>
</dbReference>
<evidence type="ECO:0000256" key="1">
    <source>
        <dbReference type="ARBA" id="ARBA00005771"/>
    </source>
</evidence>
<organism evidence="4">
    <name type="scientific">Rhipicephalus appendiculatus</name>
    <name type="common">Brown ear tick</name>
    <dbReference type="NCBI Taxonomy" id="34631"/>
    <lineage>
        <taxon>Eukaryota</taxon>
        <taxon>Metazoa</taxon>
        <taxon>Ecdysozoa</taxon>
        <taxon>Arthropoda</taxon>
        <taxon>Chelicerata</taxon>
        <taxon>Arachnida</taxon>
        <taxon>Acari</taxon>
        <taxon>Parasitiformes</taxon>
        <taxon>Ixodida</taxon>
        <taxon>Ixodoidea</taxon>
        <taxon>Ixodidae</taxon>
        <taxon>Rhipicephalinae</taxon>
        <taxon>Rhipicephalus</taxon>
        <taxon>Rhipicephalus</taxon>
    </lineage>
</organism>
<comment type="similarity">
    <text evidence="1">Belongs to the sulfotransferase 1 family.</text>
</comment>
<evidence type="ECO:0000259" key="3">
    <source>
        <dbReference type="Pfam" id="PF00685"/>
    </source>
</evidence>
<name>A0A131YJ56_RHIAP</name>